<dbReference type="EMBL" id="GBXM01093362">
    <property type="protein sequence ID" value="JAH15215.1"/>
    <property type="molecule type" value="Transcribed_RNA"/>
</dbReference>
<protein>
    <submittedName>
        <fullName evidence="1">Uncharacterized protein</fullName>
    </submittedName>
</protein>
<proteinExistence type="predicted"/>
<dbReference type="AlphaFoldDB" id="A0A0E9QFV2"/>
<accession>A0A0E9QFV2</accession>
<name>A0A0E9QFV2_ANGAN</name>
<reference evidence="1" key="2">
    <citation type="journal article" date="2015" name="Fish Shellfish Immunol.">
        <title>Early steps in the European eel (Anguilla anguilla)-Vibrio vulnificus interaction in the gills: Role of the RtxA13 toxin.</title>
        <authorList>
            <person name="Callol A."/>
            <person name="Pajuelo D."/>
            <person name="Ebbesson L."/>
            <person name="Teles M."/>
            <person name="MacKenzie S."/>
            <person name="Amaro C."/>
        </authorList>
    </citation>
    <scope>NUCLEOTIDE SEQUENCE</scope>
</reference>
<evidence type="ECO:0000313" key="1">
    <source>
        <dbReference type="EMBL" id="JAH15215.1"/>
    </source>
</evidence>
<sequence>MLVILNVAVLVLNLKF</sequence>
<reference evidence="1" key="1">
    <citation type="submission" date="2014-11" db="EMBL/GenBank/DDBJ databases">
        <authorList>
            <person name="Amaro Gonzalez C."/>
        </authorList>
    </citation>
    <scope>NUCLEOTIDE SEQUENCE</scope>
</reference>
<organism evidence="1">
    <name type="scientific">Anguilla anguilla</name>
    <name type="common">European freshwater eel</name>
    <name type="synonym">Muraena anguilla</name>
    <dbReference type="NCBI Taxonomy" id="7936"/>
    <lineage>
        <taxon>Eukaryota</taxon>
        <taxon>Metazoa</taxon>
        <taxon>Chordata</taxon>
        <taxon>Craniata</taxon>
        <taxon>Vertebrata</taxon>
        <taxon>Euteleostomi</taxon>
        <taxon>Actinopterygii</taxon>
        <taxon>Neopterygii</taxon>
        <taxon>Teleostei</taxon>
        <taxon>Anguilliformes</taxon>
        <taxon>Anguillidae</taxon>
        <taxon>Anguilla</taxon>
    </lineage>
</organism>